<reference evidence="1" key="1">
    <citation type="submission" date="2022-03" db="EMBL/GenBank/DDBJ databases">
        <title>Genomic analyses of argali, domestic sheep and their hybrids provide insights into chromosomal evolution, heterosis and genetic basis of agronomic traits.</title>
        <authorList>
            <person name="Li M."/>
        </authorList>
    </citation>
    <scope>NUCLEOTIDE SEQUENCE</scope>
    <source>
        <strain evidence="1">F1 hybrid</strain>
    </source>
</reference>
<dbReference type="EMBL" id="CM043029">
    <property type="protein sequence ID" value="KAI4585423.1"/>
    <property type="molecule type" value="Genomic_DNA"/>
</dbReference>
<accession>A0ACB9V6G4</accession>
<name>A0ACB9V6G4_9CETA</name>
<evidence type="ECO:0000313" key="1">
    <source>
        <dbReference type="EMBL" id="KAI4585423.1"/>
    </source>
</evidence>
<dbReference type="Proteomes" id="UP001057279">
    <property type="component" value="Linkage Group LG04"/>
</dbReference>
<evidence type="ECO:0000313" key="2">
    <source>
        <dbReference type="Proteomes" id="UP001057279"/>
    </source>
</evidence>
<keyword evidence="2" id="KW-1185">Reference proteome</keyword>
<organism evidence="1 2">
    <name type="scientific">Ovis ammon polii x Ovis aries</name>
    <dbReference type="NCBI Taxonomy" id="2918886"/>
    <lineage>
        <taxon>Eukaryota</taxon>
        <taxon>Metazoa</taxon>
        <taxon>Chordata</taxon>
        <taxon>Craniata</taxon>
        <taxon>Vertebrata</taxon>
        <taxon>Euteleostomi</taxon>
        <taxon>Mammalia</taxon>
        <taxon>Eutheria</taxon>
        <taxon>Laurasiatheria</taxon>
        <taxon>Artiodactyla</taxon>
        <taxon>Ruminantia</taxon>
        <taxon>Pecora</taxon>
        <taxon>Bovidae</taxon>
        <taxon>Caprinae</taxon>
        <taxon>Ovis</taxon>
    </lineage>
</organism>
<protein>
    <submittedName>
        <fullName evidence="1">Uncharacterized protein</fullName>
    </submittedName>
</protein>
<gene>
    <name evidence="1" type="ORF">MJG53_005657</name>
</gene>
<sequence length="180" mass="20797">MDTHQPSTFLIPSVFSLLWTRSGAKQGPCHCRVGVMTTLHAAVLPARRGWRYFLSLTPRRRKPGPERADRLPEVPQWQLAQRQEPPDLRHLGFLCPSPWQNKEILSSLFPESGYRADLLRTRFVDDEALPVPMIDAVTRDRHWPIWDSDPFYSPQMQPLTAWHPHTASDPLIDQLHPALR</sequence>
<comment type="caution">
    <text evidence="1">The sequence shown here is derived from an EMBL/GenBank/DDBJ whole genome shotgun (WGS) entry which is preliminary data.</text>
</comment>
<proteinExistence type="predicted"/>